<evidence type="ECO:0000313" key="3">
    <source>
        <dbReference type="Proteomes" id="UP001491613"/>
    </source>
</evidence>
<gene>
    <name evidence="2" type="ORF">V1482_05115</name>
</gene>
<dbReference type="PANTHER" id="PTHR43245">
    <property type="entry name" value="BIFUNCTIONAL POLYMYXIN RESISTANCE PROTEIN ARNA"/>
    <property type="match status" value="1"/>
</dbReference>
<name>A0ABU9J862_AEREN</name>
<sequence length="290" mass="33394">MSVLITGASGFIGKELVRSFLAQDRHVLCITRNKLRQKQDSKATWVSWDECDADFFKNNNVSVVIHLATAYGRDEKNSDVEYANVYLPLRLIELCSELSVPFINTDSFFSKKEFNCEYMMPYILTKRHLNSWAEIISLQEKDFKFINMRLEHVYGPNDAHNKFVSFIVREFKTPNNKVKCTTGTQKRDFIYIKDVVSAYTCVVNNIAKIESGCKEFQVGTGKSIMVREFIEQLKQEMCADDVSVLYGAIETRKNEIMDSKANVESLEGIGWRAKYNVRDGIIEMLNTEAY</sequence>
<dbReference type="Pfam" id="PF01370">
    <property type="entry name" value="Epimerase"/>
    <property type="match status" value="1"/>
</dbReference>
<reference evidence="2 3" key="1">
    <citation type="submission" date="2024-01" db="EMBL/GenBank/DDBJ databases">
        <title>Horizontal gene transfer in Aeromonas trota.</title>
        <authorList>
            <person name="Otero Olarra J.E."/>
            <person name="Perez Valdespino A."/>
        </authorList>
    </citation>
    <scope>NUCLEOTIDE SEQUENCE [LARGE SCALE GENOMIC DNA]</scope>
    <source>
        <strain evidence="2 3">9.1</strain>
    </source>
</reference>
<dbReference type="InterPro" id="IPR001509">
    <property type="entry name" value="Epimerase_deHydtase"/>
</dbReference>
<proteinExistence type="predicted"/>
<dbReference type="EMBL" id="JAZDDP010000002">
    <property type="protein sequence ID" value="MEL3918788.1"/>
    <property type="molecule type" value="Genomic_DNA"/>
</dbReference>
<dbReference type="Gene3D" id="3.40.50.720">
    <property type="entry name" value="NAD(P)-binding Rossmann-like Domain"/>
    <property type="match status" value="1"/>
</dbReference>
<dbReference type="InterPro" id="IPR036291">
    <property type="entry name" value="NAD(P)-bd_dom_sf"/>
</dbReference>
<feature type="domain" description="NAD-dependent epimerase/dehydratase" evidence="1">
    <location>
        <begin position="3"/>
        <end position="212"/>
    </location>
</feature>
<dbReference type="Proteomes" id="UP001491613">
    <property type="component" value="Unassembled WGS sequence"/>
</dbReference>
<dbReference type="RefSeq" id="WP_342016916.1">
    <property type="nucleotide sequence ID" value="NZ_JAVTII010000002.1"/>
</dbReference>
<evidence type="ECO:0000313" key="2">
    <source>
        <dbReference type="EMBL" id="MEL3918788.1"/>
    </source>
</evidence>
<comment type="caution">
    <text evidence="2">The sequence shown here is derived from an EMBL/GenBank/DDBJ whole genome shotgun (WGS) entry which is preliminary data.</text>
</comment>
<keyword evidence="3" id="KW-1185">Reference proteome</keyword>
<dbReference type="SUPFAM" id="SSF51735">
    <property type="entry name" value="NAD(P)-binding Rossmann-fold domains"/>
    <property type="match status" value="1"/>
</dbReference>
<evidence type="ECO:0000259" key="1">
    <source>
        <dbReference type="Pfam" id="PF01370"/>
    </source>
</evidence>
<accession>A0ABU9J862</accession>
<dbReference type="InterPro" id="IPR050177">
    <property type="entry name" value="Lipid_A_modif_metabolic_enz"/>
</dbReference>
<organism evidence="2 3">
    <name type="scientific">Aeromonas enteropelogenes</name>
    <name type="common">Aeromonas trota</name>
    <dbReference type="NCBI Taxonomy" id="29489"/>
    <lineage>
        <taxon>Bacteria</taxon>
        <taxon>Pseudomonadati</taxon>
        <taxon>Pseudomonadota</taxon>
        <taxon>Gammaproteobacteria</taxon>
        <taxon>Aeromonadales</taxon>
        <taxon>Aeromonadaceae</taxon>
        <taxon>Aeromonas</taxon>
    </lineage>
</organism>
<protein>
    <submittedName>
        <fullName evidence="2">NAD-dependent epimerase/dehydratase</fullName>
    </submittedName>
</protein>
<dbReference type="PANTHER" id="PTHR43245:SF13">
    <property type="entry name" value="UDP-D-APIOSE_UDP-D-XYLOSE SYNTHASE 2"/>
    <property type="match status" value="1"/>
</dbReference>